<dbReference type="CDD" id="cd04658">
    <property type="entry name" value="Piwi_piwi-like_Euk"/>
    <property type="match status" value="1"/>
</dbReference>
<dbReference type="AlphaFoldDB" id="A0AAT9FG51"/>
<dbReference type="PANTHER" id="PTHR22891">
    <property type="entry name" value="EUKARYOTIC TRANSLATION INITIATION FACTOR 2C"/>
    <property type="match status" value="1"/>
</dbReference>
<keyword evidence="2" id="KW-0217">Developmental protein</keyword>
<evidence type="ECO:0000256" key="1">
    <source>
        <dbReference type="ARBA" id="ARBA00004496"/>
    </source>
</evidence>
<evidence type="ECO:0000256" key="8">
    <source>
        <dbReference type="SAM" id="MobiDB-lite"/>
    </source>
</evidence>
<dbReference type="InterPro" id="IPR003165">
    <property type="entry name" value="Piwi"/>
</dbReference>
<evidence type="ECO:0000313" key="11">
    <source>
        <dbReference type="EMBL" id="BDR61262.1"/>
    </source>
</evidence>
<protein>
    <submittedName>
        <fullName evidence="11">Piwi-like protein 1</fullName>
    </submittedName>
</protein>
<gene>
    <name evidence="11" type="primary">Ej-piwi</name>
</gene>
<dbReference type="InterPro" id="IPR036397">
    <property type="entry name" value="RNaseH_sf"/>
</dbReference>
<dbReference type="CDD" id="cd02845">
    <property type="entry name" value="PAZ_piwi_like"/>
    <property type="match status" value="1"/>
</dbReference>
<keyword evidence="5" id="KW-0694">RNA-binding</keyword>
<keyword evidence="4" id="KW-0221">Differentiation</keyword>
<evidence type="ECO:0000256" key="7">
    <source>
        <dbReference type="ARBA" id="ARBA00038291"/>
    </source>
</evidence>
<dbReference type="SMART" id="SM00950">
    <property type="entry name" value="Piwi"/>
    <property type="match status" value="1"/>
</dbReference>
<dbReference type="Gene3D" id="3.30.420.10">
    <property type="entry name" value="Ribonuclease H-like superfamily/Ribonuclease H"/>
    <property type="match status" value="1"/>
</dbReference>
<evidence type="ECO:0000259" key="9">
    <source>
        <dbReference type="PROSITE" id="PS50821"/>
    </source>
</evidence>
<evidence type="ECO:0000256" key="3">
    <source>
        <dbReference type="ARBA" id="ARBA00022490"/>
    </source>
</evidence>
<dbReference type="InterPro" id="IPR012337">
    <property type="entry name" value="RNaseH-like_sf"/>
</dbReference>
<evidence type="ECO:0000256" key="6">
    <source>
        <dbReference type="ARBA" id="ARBA00023158"/>
    </source>
</evidence>
<evidence type="ECO:0000256" key="2">
    <source>
        <dbReference type="ARBA" id="ARBA00022473"/>
    </source>
</evidence>
<dbReference type="Pfam" id="PF23278">
    <property type="entry name" value="Piwi_N"/>
    <property type="match status" value="1"/>
</dbReference>
<comment type="similarity">
    <text evidence="7">Belongs to the argonaute family. Piwi subfamily.</text>
</comment>
<dbReference type="GO" id="GO:0030154">
    <property type="term" value="P:cell differentiation"/>
    <property type="evidence" value="ECO:0007669"/>
    <property type="project" value="UniProtKB-KW"/>
</dbReference>
<proteinExistence type="evidence at transcript level"/>
<keyword evidence="6" id="KW-0943">RNA-mediated gene silencing</keyword>
<feature type="domain" description="Piwi" evidence="10">
    <location>
        <begin position="538"/>
        <end position="830"/>
    </location>
</feature>
<dbReference type="SUPFAM" id="SSF101690">
    <property type="entry name" value="PAZ domain"/>
    <property type="match status" value="1"/>
</dbReference>
<evidence type="ECO:0000259" key="10">
    <source>
        <dbReference type="PROSITE" id="PS50822"/>
    </source>
</evidence>
<dbReference type="EMBL" id="LC727635">
    <property type="protein sequence ID" value="BDR61262.1"/>
    <property type="molecule type" value="mRNA"/>
</dbReference>
<feature type="domain" description="PAZ" evidence="9">
    <location>
        <begin position="263"/>
        <end position="373"/>
    </location>
</feature>
<dbReference type="GO" id="GO:0031047">
    <property type="term" value="P:regulatory ncRNA-mediated gene silencing"/>
    <property type="evidence" value="ECO:0007669"/>
    <property type="project" value="UniProtKB-KW"/>
</dbReference>
<reference evidence="11" key="1">
    <citation type="submission" date="2024-06" db="EMBL/GenBank/DDBJ databases">
        <title>Accumulation of soxC-expressing cells facilitated by MMPreg in the blastema formation in annelid Enchytraeus japonensis.</title>
        <authorList>
            <person name="Yamaguchi S."/>
            <person name="Fujita T."/>
        </authorList>
    </citation>
    <scope>NUCLEOTIDE SEQUENCE</scope>
</reference>
<feature type="region of interest" description="Disordered" evidence="8">
    <location>
        <begin position="1"/>
        <end position="51"/>
    </location>
</feature>
<evidence type="ECO:0000256" key="4">
    <source>
        <dbReference type="ARBA" id="ARBA00022782"/>
    </source>
</evidence>
<dbReference type="GO" id="GO:0005737">
    <property type="term" value="C:cytoplasm"/>
    <property type="evidence" value="ECO:0007669"/>
    <property type="project" value="UniProtKB-SubCell"/>
</dbReference>
<dbReference type="PROSITE" id="PS50822">
    <property type="entry name" value="PIWI"/>
    <property type="match status" value="1"/>
</dbReference>
<dbReference type="Gene3D" id="2.170.260.10">
    <property type="entry name" value="paz domain"/>
    <property type="match status" value="1"/>
</dbReference>
<dbReference type="InterPro" id="IPR003100">
    <property type="entry name" value="PAZ_dom"/>
</dbReference>
<comment type="subcellular location">
    <subcellularLocation>
        <location evidence="1">Cytoplasm</location>
    </subcellularLocation>
</comment>
<dbReference type="InterPro" id="IPR036085">
    <property type="entry name" value="PAZ_dom_sf"/>
</dbReference>
<dbReference type="Pfam" id="PF02170">
    <property type="entry name" value="PAZ"/>
    <property type="match status" value="1"/>
</dbReference>
<dbReference type="SMART" id="SM00949">
    <property type="entry name" value="PAZ"/>
    <property type="match status" value="1"/>
</dbReference>
<feature type="compositionally biased region" description="Low complexity" evidence="8">
    <location>
        <begin position="31"/>
        <end position="41"/>
    </location>
</feature>
<dbReference type="FunFam" id="2.170.260.10:FF:000003">
    <property type="entry name" value="Piwi-like RNA-mediated gene silencing 2"/>
    <property type="match status" value="1"/>
</dbReference>
<dbReference type="Pfam" id="PF02171">
    <property type="entry name" value="Piwi"/>
    <property type="match status" value="1"/>
</dbReference>
<evidence type="ECO:0000256" key="5">
    <source>
        <dbReference type="ARBA" id="ARBA00022884"/>
    </source>
</evidence>
<dbReference type="SUPFAM" id="SSF53098">
    <property type="entry name" value="Ribonuclease H-like"/>
    <property type="match status" value="1"/>
</dbReference>
<dbReference type="PROSITE" id="PS50821">
    <property type="entry name" value="PAZ"/>
    <property type="match status" value="1"/>
</dbReference>
<accession>A0AAT9FG51</accession>
<organism evidence="11">
    <name type="scientific">Enchytraeus japonensis</name>
    <dbReference type="NCBI Taxonomy" id="228735"/>
    <lineage>
        <taxon>Eukaryota</taxon>
        <taxon>Metazoa</taxon>
        <taxon>Spiralia</taxon>
        <taxon>Lophotrochozoa</taxon>
        <taxon>Annelida</taxon>
        <taxon>Clitellata</taxon>
        <taxon>Oligochaeta</taxon>
        <taxon>Enchytraeida</taxon>
        <taxon>Enchytraeidae</taxon>
        <taxon>Enchytraeus</taxon>
    </lineage>
</organism>
<dbReference type="GO" id="GO:0003723">
    <property type="term" value="F:RNA binding"/>
    <property type="evidence" value="ECO:0007669"/>
    <property type="project" value="UniProtKB-KW"/>
</dbReference>
<dbReference type="FunFam" id="3.30.420.10:FF:000014">
    <property type="entry name" value="Piwi-like RNA-mediated gene silencing 1"/>
    <property type="match status" value="1"/>
</dbReference>
<keyword evidence="3" id="KW-0963">Cytoplasm</keyword>
<dbReference type="Gene3D" id="3.40.50.2300">
    <property type="match status" value="1"/>
</dbReference>
<sequence length="844" mass="94658">MEGAGRARGRARGRGGPVAPITEVRPGGGASAPSDDTSSTSERADSGDGASVMTVTEKLQSMSVMSNRTDTPLPPITIPDCGPNDGADRIEIIANSFALRKRPAFALYQYHVDFEPCLPSKEMREMMIKQHTDVIGNVMEFDGMGLLFLPIKLGAPVTDLTSVRNTDGSDVNIRVKFVSEVGPDDLSTQLQLYNVIFKRVLKCSDLKCVGRNYYAPGEAVPIPQHKLEVWPGFISSILEFKLSPMLIMDVSHKILHTGTVLQQLYALHKENEHRGLNVFQEKCAKELIGQIVLTRYNNKTYRIDSIDWQGTPCTTFTREDGTKESFVDYFQRMYGIKVMDMNQPLLVSNPKSKGRGGGSGTLVLLPELCYLTGLGDEVRTNYAVMRDIATHTRVEPSTRVRTLEGFIAKFNKNPEARSHADAWNLEFATNLHQLTGKKCKKEVVVQQGEELRYDELSADWSRDMKGKKFMGPISLNKWVVVVTQRDRPLAQELVQMMQRICPSTGVQVRDCIPVVLNDDSNQSYLNALRQNVDDSVQIVVCIVPSNRADRYNAIKAYTCIERPVASQVVVAKTLMKSNMLSSVASKIAIQMNCKLGGEIWNLHIPMNDLMVVGLDCYHDSSKKGRSVGAFVASFSKGLTRYYSRCVPQSEQQEIMDTLNVFMSGAIKHYHKHNGNYPGTIIVYRDGVGDGQVQVVSKYEVKQILSSFKTISPDYDPKFSFIIVKKRINSRFFARTNRGITNPPPGTVIDSEVTHPKWYDFFLVSQSVRQGTVSPTHYNVIYDTSNLRPIHQQRLAYKLTHLYYNWPGTIRVPAPCQYAHKLAFLVGQTLHQEADAKLCDQLYYL</sequence>
<name>A0AAT9FG51_9ANNE</name>